<evidence type="ECO:0000256" key="1">
    <source>
        <dbReference type="SAM" id="MobiDB-lite"/>
    </source>
</evidence>
<feature type="compositionally biased region" description="Pro residues" evidence="1">
    <location>
        <begin position="26"/>
        <end position="36"/>
    </location>
</feature>
<reference evidence="2 3" key="1">
    <citation type="submission" date="2019-09" db="EMBL/GenBank/DDBJ databases">
        <title>Polymorphobacter sp. isolated from a lake in China.</title>
        <authorList>
            <person name="Liu Z."/>
        </authorList>
    </citation>
    <scope>NUCLEOTIDE SEQUENCE [LARGE SCALE GENOMIC DNA]</scope>
    <source>
        <strain evidence="2 3">D40P</strain>
    </source>
</reference>
<feature type="region of interest" description="Disordered" evidence="1">
    <location>
        <begin position="1"/>
        <end position="37"/>
    </location>
</feature>
<dbReference type="EMBL" id="WIOL01000002">
    <property type="protein sequence ID" value="MQT16888.1"/>
    <property type="molecule type" value="Genomic_DNA"/>
</dbReference>
<keyword evidence="3" id="KW-1185">Reference proteome</keyword>
<organism evidence="2 3">
    <name type="scientific">Sandarakinorhabdus fusca</name>
    <dbReference type="NCBI Taxonomy" id="1439888"/>
    <lineage>
        <taxon>Bacteria</taxon>
        <taxon>Pseudomonadati</taxon>
        <taxon>Pseudomonadota</taxon>
        <taxon>Alphaproteobacteria</taxon>
        <taxon>Sphingomonadales</taxon>
        <taxon>Sphingosinicellaceae</taxon>
        <taxon>Sandarakinorhabdus</taxon>
    </lineage>
</organism>
<feature type="compositionally biased region" description="Low complexity" evidence="1">
    <location>
        <begin position="15"/>
        <end position="25"/>
    </location>
</feature>
<accession>A0A7C9KYF2</accession>
<evidence type="ECO:0000313" key="3">
    <source>
        <dbReference type="Proteomes" id="UP000481327"/>
    </source>
</evidence>
<gene>
    <name evidence="2" type="ORF">F3168_06415</name>
</gene>
<dbReference type="AlphaFoldDB" id="A0A7C9KYF2"/>
<sequence length="88" mass="8458">MRSTAAPTLAPPAAPTAAPVARAPAVAPPTAAPPTAPATAPVAFAVRQAGSVSSVMAAAPMMAARAIAGCLTSAGRRLRLRAGSTCPN</sequence>
<proteinExistence type="predicted"/>
<protein>
    <submittedName>
        <fullName evidence="2">Uncharacterized protein</fullName>
    </submittedName>
</protein>
<comment type="caution">
    <text evidence="2">The sequence shown here is derived from an EMBL/GenBank/DDBJ whole genome shotgun (WGS) entry which is preliminary data.</text>
</comment>
<dbReference type="Proteomes" id="UP000481327">
    <property type="component" value="Unassembled WGS sequence"/>
</dbReference>
<name>A0A7C9KYF2_9SPHN</name>
<evidence type="ECO:0000313" key="2">
    <source>
        <dbReference type="EMBL" id="MQT16888.1"/>
    </source>
</evidence>